<evidence type="ECO:0000313" key="4">
    <source>
        <dbReference type="Proteomes" id="UP000294418"/>
    </source>
</evidence>
<dbReference type="Gene3D" id="3.10.20.90">
    <property type="entry name" value="Phosphatidylinositol 3-kinase Catalytic Subunit, Chain A, domain 1"/>
    <property type="match status" value="1"/>
</dbReference>
<organism evidence="3 4">
    <name type="scientific">Candidatus Erwinia haradaeae</name>
    <dbReference type="NCBI Taxonomy" id="1922217"/>
    <lineage>
        <taxon>Bacteria</taxon>
        <taxon>Pseudomonadati</taxon>
        <taxon>Pseudomonadota</taxon>
        <taxon>Gammaproteobacteria</taxon>
        <taxon>Enterobacterales</taxon>
        <taxon>Erwiniaceae</taxon>
        <taxon>Erwinia</taxon>
    </lineage>
</organism>
<keyword evidence="3" id="KW-0238">DNA-binding</keyword>
<evidence type="ECO:0000256" key="1">
    <source>
        <dbReference type="ARBA" id="ARBA00005578"/>
    </source>
</evidence>
<dbReference type="AlphaFoldDB" id="A0A451DCT7"/>
<dbReference type="PIRSF" id="PIRSF003113">
    <property type="entry name" value="BolA"/>
    <property type="match status" value="1"/>
</dbReference>
<gene>
    <name evidence="3" type="primary">bolA</name>
    <name evidence="3" type="ORF">ERCILAFE3058_361</name>
</gene>
<accession>A0A451DCT7</accession>
<dbReference type="InterPro" id="IPR036065">
    <property type="entry name" value="BolA-like_sf"/>
</dbReference>
<dbReference type="GO" id="GO:0003677">
    <property type="term" value="F:DNA binding"/>
    <property type="evidence" value="ECO:0007669"/>
    <property type="project" value="UniProtKB-KW"/>
</dbReference>
<dbReference type="PANTHER" id="PTHR46229">
    <property type="entry name" value="BOLA TRANSCRIPTION REGULATOR"/>
    <property type="match status" value="1"/>
</dbReference>
<dbReference type="EMBL" id="LR217720">
    <property type="protein sequence ID" value="VFP84276.1"/>
    <property type="molecule type" value="Genomic_DNA"/>
</dbReference>
<name>A0A451DCT7_9GAMM</name>
<evidence type="ECO:0000256" key="2">
    <source>
        <dbReference type="RuleBase" id="RU003860"/>
    </source>
</evidence>
<dbReference type="InterPro" id="IPR002634">
    <property type="entry name" value="BolA"/>
</dbReference>
<proteinExistence type="inferred from homology"/>
<reference evidence="3 4" key="1">
    <citation type="submission" date="2019-02" db="EMBL/GenBank/DDBJ databases">
        <authorList>
            <person name="Manzano-Marin A."/>
            <person name="Manzano-Marin A."/>
        </authorList>
    </citation>
    <scope>NUCLEOTIDE SEQUENCE [LARGE SCALE GENOMIC DNA]</scope>
    <source>
        <strain evidence="3 4">ErCilaricifoliae</strain>
    </source>
</reference>
<dbReference type="PANTHER" id="PTHR46229:SF2">
    <property type="entry name" value="BOLA-LIKE PROTEIN 1"/>
    <property type="match status" value="1"/>
</dbReference>
<dbReference type="InterPro" id="IPR050961">
    <property type="entry name" value="BolA/IbaG_stress_morph_reg"/>
</dbReference>
<dbReference type="Pfam" id="PF01722">
    <property type="entry name" value="BolA"/>
    <property type="match status" value="1"/>
</dbReference>
<evidence type="ECO:0000313" key="3">
    <source>
        <dbReference type="EMBL" id="VFP84276.1"/>
    </source>
</evidence>
<comment type="similarity">
    <text evidence="1 2">Belongs to the BolA/IbaG family.</text>
</comment>
<dbReference type="Proteomes" id="UP000294418">
    <property type="component" value="Chromosome"/>
</dbReference>
<protein>
    <submittedName>
        <fullName evidence="3">DNA-binding transcriptional regulator BolA</fullName>
    </submittedName>
</protein>
<dbReference type="SUPFAM" id="SSF82657">
    <property type="entry name" value="BolA-like"/>
    <property type="match status" value="1"/>
</dbReference>
<sequence>MNMVHKKIEEKLRMAFSPTYIDIRNDSTLHHRASIDIASHFKVFIVSEQFNNQNLLTRHRQIYSVLKQELSNGIHALSITSYTQKEWVAQKYSTGLKHISQNICCVSAQLKD</sequence>